<keyword evidence="4" id="KW-1185">Reference proteome</keyword>
<proteinExistence type="predicted"/>
<dbReference type="InterPro" id="IPR056119">
    <property type="entry name" value="DUF7702"/>
</dbReference>
<feature type="transmembrane region" description="Helical" evidence="1">
    <location>
        <begin position="216"/>
        <end position="242"/>
    </location>
</feature>
<dbReference type="PANTHER" id="PTHR42109:SF2">
    <property type="entry name" value="INTEGRAL MEMBRANE PROTEIN"/>
    <property type="match status" value="1"/>
</dbReference>
<feature type="transmembrane region" description="Helical" evidence="1">
    <location>
        <begin position="186"/>
        <end position="210"/>
    </location>
</feature>
<evidence type="ECO:0000256" key="1">
    <source>
        <dbReference type="SAM" id="Phobius"/>
    </source>
</evidence>
<feature type="transmembrane region" description="Helical" evidence="1">
    <location>
        <begin position="72"/>
        <end position="94"/>
    </location>
</feature>
<accession>A0A9P7ZKL4</accession>
<gene>
    <name evidence="3" type="ORF">F5Z01DRAFT_132137</name>
</gene>
<dbReference type="Pfam" id="PF24800">
    <property type="entry name" value="DUF7702"/>
    <property type="match status" value="1"/>
</dbReference>
<dbReference type="PANTHER" id="PTHR42109">
    <property type="entry name" value="UNPLACED GENOMIC SCAFFOLD UM_SCAF_CONTIG_1.265, WHOLE GENOME SHOTGUN SEQUENCE"/>
    <property type="match status" value="1"/>
</dbReference>
<dbReference type="EMBL" id="MU251256">
    <property type="protein sequence ID" value="KAG9253849.1"/>
    <property type="molecule type" value="Genomic_DNA"/>
</dbReference>
<feature type="domain" description="DUF7702" evidence="2">
    <location>
        <begin position="5"/>
        <end position="243"/>
    </location>
</feature>
<keyword evidence="1" id="KW-1133">Transmembrane helix</keyword>
<evidence type="ECO:0000313" key="3">
    <source>
        <dbReference type="EMBL" id="KAG9253849.1"/>
    </source>
</evidence>
<feature type="transmembrane region" description="Helical" evidence="1">
    <location>
        <begin position="40"/>
        <end position="60"/>
    </location>
</feature>
<keyword evidence="1" id="KW-0472">Membrane</keyword>
<feature type="transmembrane region" description="Helical" evidence="1">
    <location>
        <begin position="115"/>
        <end position="133"/>
    </location>
</feature>
<dbReference type="AlphaFoldDB" id="A0A9P7ZKL4"/>
<name>A0A9P7ZKL4_9HYPO</name>
<dbReference type="GeneID" id="70288479"/>
<dbReference type="RefSeq" id="XP_046117773.1">
    <property type="nucleotide sequence ID" value="XM_046257576.1"/>
</dbReference>
<comment type="caution">
    <text evidence="3">The sequence shown here is derived from an EMBL/GenBank/DDBJ whole genome shotgun (WGS) entry which is preliminary data.</text>
</comment>
<feature type="transmembrane region" description="Helical" evidence="1">
    <location>
        <begin position="12"/>
        <end position="31"/>
    </location>
</feature>
<keyword evidence="1" id="KW-0812">Transmembrane</keyword>
<sequence length="261" mass="28397">MSRSLDTYDHISIAEIVIYAFFLVVGVYLCFKHGVRRTTGWVYLVIFAIARILGSALRLATTSNPSDVGLYVGWQVLNGVALGPLILLLLGMLGRCYDSINRQGHVVVKPLYQRIIRLMMLVAIILTIVGGTQSDMTMQGGHVHVAYTTLSKAGTALMIPVFVMVILVAIIALFNQGYISQGEHRILFAVFASVPFVAVRLAYSCVLVLGGHQGSAWLFLGASVIMEMMAVLICEAVGVTLAKVPPAPKEDHQLREGHTRA</sequence>
<evidence type="ECO:0000313" key="4">
    <source>
        <dbReference type="Proteomes" id="UP000887229"/>
    </source>
</evidence>
<reference evidence="3" key="1">
    <citation type="journal article" date="2021" name="IMA Fungus">
        <title>Genomic characterization of three marine fungi, including Emericellopsis atlantica sp. nov. with signatures of a generalist lifestyle and marine biomass degradation.</title>
        <authorList>
            <person name="Hagestad O.C."/>
            <person name="Hou L."/>
            <person name="Andersen J.H."/>
            <person name="Hansen E.H."/>
            <person name="Altermark B."/>
            <person name="Li C."/>
            <person name="Kuhnert E."/>
            <person name="Cox R.J."/>
            <person name="Crous P.W."/>
            <person name="Spatafora J.W."/>
            <person name="Lail K."/>
            <person name="Amirebrahimi M."/>
            <person name="Lipzen A."/>
            <person name="Pangilinan J."/>
            <person name="Andreopoulos W."/>
            <person name="Hayes R.D."/>
            <person name="Ng V."/>
            <person name="Grigoriev I.V."/>
            <person name="Jackson S.A."/>
            <person name="Sutton T.D.S."/>
            <person name="Dobson A.D.W."/>
            <person name="Rama T."/>
        </authorList>
    </citation>
    <scope>NUCLEOTIDE SEQUENCE</scope>
    <source>
        <strain evidence="3">TS7</strain>
    </source>
</reference>
<protein>
    <recommendedName>
        <fullName evidence="2">DUF7702 domain-containing protein</fullName>
    </recommendedName>
</protein>
<feature type="transmembrane region" description="Helical" evidence="1">
    <location>
        <begin position="153"/>
        <end position="174"/>
    </location>
</feature>
<dbReference type="Proteomes" id="UP000887229">
    <property type="component" value="Unassembled WGS sequence"/>
</dbReference>
<dbReference type="OrthoDB" id="2560628at2759"/>
<evidence type="ECO:0000259" key="2">
    <source>
        <dbReference type="Pfam" id="PF24800"/>
    </source>
</evidence>
<organism evidence="3 4">
    <name type="scientific">Emericellopsis atlantica</name>
    <dbReference type="NCBI Taxonomy" id="2614577"/>
    <lineage>
        <taxon>Eukaryota</taxon>
        <taxon>Fungi</taxon>
        <taxon>Dikarya</taxon>
        <taxon>Ascomycota</taxon>
        <taxon>Pezizomycotina</taxon>
        <taxon>Sordariomycetes</taxon>
        <taxon>Hypocreomycetidae</taxon>
        <taxon>Hypocreales</taxon>
        <taxon>Bionectriaceae</taxon>
        <taxon>Emericellopsis</taxon>
    </lineage>
</organism>